<evidence type="ECO:0000256" key="4">
    <source>
        <dbReference type="ARBA" id="ARBA00022496"/>
    </source>
</evidence>
<keyword evidence="5 10" id="KW-0812">Transmembrane</keyword>
<evidence type="ECO:0000256" key="8">
    <source>
        <dbReference type="ARBA" id="ARBA00023136"/>
    </source>
</evidence>
<dbReference type="InterPro" id="IPR039426">
    <property type="entry name" value="TonB-dep_rcpt-like"/>
</dbReference>
<keyword evidence="6" id="KW-0408">Iron</keyword>
<evidence type="ECO:0000256" key="10">
    <source>
        <dbReference type="PROSITE-ProRule" id="PRU01360"/>
    </source>
</evidence>
<keyword evidence="16" id="KW-1185">Reference proteome</keyword>
<dbReference type="Pfam" id="PF13715">
    <property type="entry name" value="CarbopepD_reg_2"/>
    <property type="match status" value="1"/>
</dbReference>
<keyword evidence="13" id="KW-0732">Signal</keyword>
<dbReference type="InterPro" id="IPR008969">
    <property type="entry name" value="CarboxyPept-like_regulatory"/>
</dbReference>
<keyword evidence="9 10" id="KW-0998">Cell outer membrane</keyword>
<evidence type="ECO:0000256" key="2">
    <source>
        <dbReference type="ARBA" id="ARBA00022448"/>
    </source>
</evidence>
<dbReference type="OrthoDB" id="778480at2"/>
<evidence type="ECO:0000256" key="7">
    <source>
        <dbReference type="ARBA" id="ARBA00023077"/>
    </source>
</evidence>
<evidence type="ECO:0000256" key="6">
    <source>
        <dbReference type="ARBA" id="ARBA00023004"/>
    </source>
</evidence>
<feature type="chain" id="PRO_5003375800" evidence="13">
    <location>
        <begin position="25"/>
        <end position="1155"/>
    </location>
</feature>
<keyword evidence="4" id="KW-0406">Ion transport</keyword>
<dbReference type="InterPro" id="IPR012910">
    <property type="entry name" value="Plug_dom"/>
</dbReference>
<keyword evidence="2 10" id="KW-0813">Transport</keyword>
<evidence type="ECO:0000256" key="11">
    <source>
        <dbReference type="RuleBase" id="RU003357"/>
    </source>
</evidence>
<keyword evidence="4" id="KW-0410">Iron transport</keyword>
<evidence type="ECO:0000256" key="3">
    <source>
        <dbReference type="ARBA" id="ARBA00022452"/>
    </source>
</evidence>
<dbReference type="RefSeq" id="WP_007573459.1">
    <property type="nucleotide sequence ID" value="NZ_BPTS01000001.1"/>
</dbReference>
<dbReference type="GO" id="GO:0006826">
    <property type="term" value="P:iron ion transport"/>
    <property type="evidence" value="ECO:0007669"/>
    <property type="project" value="UniProtKB-KW"/>
</dbReference>
<dbReference type="AlphaFoldDB" id="F8N7E8"/>
<dbReference type="NCBIfam" id="TIGR04056">
    <property type="entry name" value="OMP_RagA_SusC"/>
    <property type="match status" value="1"/>
</dbReference>
<feature type="compositionally biased region" description="Basic and acidic residues" evidence="12">
    <location>
        <begin position="112"/>
        <end position="123"/>
    </location>
</feature>
<dbReference type="SMART" id="SM00965">
    <property type="entry name" value="STN"/>
    <property type="match status" value="1"/>
</dbReference>
<evidence type="ECO:0000256" key="13">
    <source>
        <dbReference type="SAM" id="SignalP"/>
    </source>
</evidence>
<evidence type="ECO:0000259" key="14">
    <source>
        <dbReference type="SMART" id="SM00965"/>
    </source>
</evidence>
<keyword evidence="7 11" id="KW-0798">TonB box</keyword>
<keyword evidence="15" id="KW-0675">Receptor</keyword>
<dbReference type="eggNOG" id="COG1629">
    <property type="taxonomic scope" value="Bacteria"/>
</dbReference>
<protein>
    <submittedName>
        <fullName evidence="15">TonB-dependent receptor plug</fullName>
    </submittedName>
</protein>
<dbReference type="InterPro" id="IPR011662">
    <property type="entry name" value="Secretin/TonB_short_N"/>
</dbReference>
<organism evidence="15 16">
    <name type="scientific">Hallella multisaccharivorax DSM 17128</name>
    <dbReference type="NCBI Taxonomy" id="688246"/>
    <lineage>
        <taxon>Bacteria</taxon>
        <taxon>Pseudomonadati</taxon>
        <taxon>Bacteroidota</taxon>
        <taxon>Bacteroidia</taxon>
        <taxon>Bacteroidales</taxon>
        <taxon>Prevotellaceae</taxon>
        <taxon>Hallella</taxon>
    </lineage>
</organism>
<dbReference type="GO" id="GO:0009279">
    <property type="term" value="C:cell outer membrane"/>
    <property type="evidence" value="ECO:0007669"/>
    <property type="project" value="UniProtKB-SubCell"/>
</dbReference>
<evidence type="ECO:0000256" key="12">
    <source>
        <dbReference type="SAM" id="MobiDB-lite"/>
    </source>
</evidence>
<dbReference type="Pfam" id="PF07715">
    <property type="entry name" value="Plug"/>
    <property type="match status" value="1"/>
</dbReference>
<dbReference type="InterPro" id="IPR000531">
    <property type="entry name" value="Beta-barrel_TonB"/>
</dbReference>
<evidence type="ECO:0000313" key="15">
    <source>
        <dbReference type="EMBL" id="EGN56375.1"/>
    </source>
</evidence>
<feature type="domain" description="Secretin/TonB short N-terminal" evidence="14">
    <location>
        <begin position="51"/>
        <end position="103"/>
    </location>
</feature>
<dbReference type="Proteomes" id="UP000002772">
    <property type="component" value="Unassembled WGS sequence"/>
</dbReference>
<evidence type="ECO:0000256" key="9">
    <source>
        <dbReference type="ARBA" id="ARBA00023237"/>
    </source>
</evidence>
<keyword evidence="8 10" id="KW-0472">Membrane</keyword>
<dbReference type="InterPro" id="IPR036942">
    <property type="entry name" value="Beta-barrel_TonB_sf"/>
</dbReference>
<dbReference type="Gene3D" id="2.60.40.1120">
    <property type="entry name" value="Carboxypeptidase-like, regulatory domain"/>
    <property type="match status" value="1"/>
</dbReference>
<dbReference type="EMBL" id="GL945017">
    <property type="protein sequence ID" value="EGN56375.1"/>
    <property type="molecule type" value="Genomic_DNA"/>
</dbReference>
<comment type="subcellular location">
    <subcellularLocation>
        <location evidence="1 10">Cell outer membrane</location>
        <topology evidence="1 10">Multi-pass membrane protein</topology>
    </subcellularLocation>
</comment>
<accession>F8N7E8</accession>
<dbReference type="Gene3D" id="2.40.170.20">
    <property type="entry name" value="TonB-dependent receptor, beta-barrel domain"/>
    <property type="match status" value="1"/>
</dbReference>
<dbReference type="PROSITE" id="PS52016">
    <property type="entry name" value="TONB_DEPENDENT_REC_3"/>
    <property type="match status" value="1"/>
</dbReference>
<dbReference type="Gene3D" id="2.170.130.10">
    <property type="entry name" value="TonB-dependent receptor, plug domain"/>
    <property type="match status" value="1"/>
</dbReference>
<keyword evidence="3 10" id="KW-1134">Transmembrane beta strand</keyword>
<dbReference type="Pfam" id="PF07660">
    <property type="entry name" value="STN"/>
    <property type="match status" value="1"/>
</dbReference>
<feature type="signal peptide" evidence="13">
    <location>
        <begin position="1"/>
        <end position="24"/>
    </location>
</feature>
<gene>
    <name evidence="15" type="ORF">Premu_0920</name>
</gene>
<comment type="similarity">
    <text evidence="10 11">Belongs to the TonB-dependent receptor family.</text>
</comment>
<evidence type="ECO:0000256" key="5">
    <source>
        <dbReference type="ARBA" id="ARBA00022692"/>
    </source>
</evidence>
<dbReference type="InterPro" id="IPR037066">
    <property type="entry name" value="Plug_dom_sf"/>
</dbReference>
<dbReference type="InterPro" id="IPR023996">
    <property type="entry name" value="TonB-dep_OMP_SusC/RagA"/>
</dbReference>
<dbReference type="SUPFAM" id="SSF56935">
    <property type="entry name" value="Porins"/>
    <property type="match status" value="1"/>
</dbReference>
<dbReference type="SUPFAM" id="SSF49464">
    <property type="entry name" value="Carboxypeptidase regulatory domain-like"/>
    <property type="match status" value="1"/>
</dbReference>
<dbReference type="InterPro" id="IPR023997">
    <property type="entry name" value="TonB-dep_OMP_SusC/RagA_CS"/>
</dbReference>
<dbReference type="Pfam" id="PF00593">
    <property type="entry name" value="TonB_dep_Rec_b-barrel"/>
    <property type="match status" value="1"/>
</dbReference>
<feature type="region of interest" description="Disordered" evidence="12">
    <location>
        <begin position="106"/>
        <end position="135"/>
    </location>
</feature>
<dbReference type="NCBIfam" id="TIGR04057">
    <property type="entry name" value="SusC_RagA_signa"/>
    <property type="match status" value="1"/>
</dbReference>
<dbReference type="HOGENOM" id="CLU_004317_1_1_10"/>
<dbReference type="STRING" id="688246.Premu_0920"/>
<proteinExistence type="inferred from homology"/>
<reference evidence="16" key="1">
    <citation type="journal article" date="2011" name="Stand. Genomic Sci.">
        <title>Non-contiguous finished genome sequence of the opportunistic oral pathogen Prevotella multisaccharivorax type strain (PPPA20).</title>
        <authorList>
            <person name="Pati A."/>
            <person name="Gronow S."/>
            <person name="Lu M."/>
            <person name="Lapidus A."/>
            <person name="Nolan M."/>
            <person name="Lucas S."/>
            <person name="Hammon N."/>
            <person name="Deshpande S."/>
            <person name="Cheng J.F."/>
            <person name="Tapia R."/>
            <person name="Han C."/>
            <person name="Goodwin L."/>
            <person name="Pitluck S."/>
            <person name="Liolios K."/>
            <person name="Pagani I."/>
            <person name="Mavromatis K."/>
            <person name="Mikhailova N."/>
            <person name="Huntemann M."/>
            <person name="Chen A."/>
            <person name="Palaniappan K."/>
            <person name="Land M."/>
            <person name="Hauser L."/>
            <person name="Detter J.C."/>
            <person name="Brambilla E.M."/>
            <person name="Rohde M."/>
            <person name="Goker M."/>
            <person name="Woyke T."/>
            <person name="Bristow J."/>
            <person name="Eisen J.A."/>
            <person name="Markowitz V."/>
            <person name="Hugenholtz P."/>
            <person name="Kyrpides N.C."/>
            <person name="Klenk H.P."/>
            <person name="Ivanova N."/>
        </authorList>
    </citation>
    <scope>NUCLEOTIDE SEQUENCE [LARGE SCALE GENOMIC DNA]</scope>
    <source>
        <strain evidence="16">DSM 17128</strain>
    </source>
</reference>
<evidence type="ECO:0000256" key="1">
    <source>
        <dbReference type="ARBA" id="ARBA00004571"/>
    </source>
</evidence>
<evidence type="ECO:0000313" key="16">
    <source>
        <dbReference type="Proteomes" id="UP000002772"/>
    </source>
</evidence>
<name>F8N7E8_9BACT</name>
<sequence>MKRTGTKYLLMVCLLCLCSTLVQAKGTNVTVFVYQATLRQLFTRIEKQTIWQFSYRSEMVNKAPRVTLQFSNAPVSKVLDAALAGTNLSYEIVPPSTIVIHARQNTTGTPDVHQKEEKKDTRHYTGTVEDPTGNPIIGATVTVNGKPTSITNANGEFVFDAPQGSSVKVSYLGYADRQLTVGENNRLQVQLEEAAHSLSDVVIVGYGSQKKANLTGSVTTVKMDEALGDRPLTKASDALLGVAPGLLADSNGNAPGQSRSFQMRGAYSIGSGSAISPLVLIDNVEGSMDMLNPEDIESVTVLKDAASAAIYGARAAGGVILITTKHPQSNSSFRLNYNNNIAFSNAINLPEQVDLDTYLQAYSEAAGDQFWTLGSPSVRRWRELLTQYQSNSSGMQVYGDGLYKDTDGAIYYLHEHDPFKKMMETSFQQTHNISASGGTKNIRYRLSAGYTFTNGVLITNKDQFVRKNINGFISADVTSWLTQEANISYARNKNTLPASALDAIYSTRLPTYYPEGTMPAEIEEQSSGVPFFTSYNQIQWSNTSRSMTSNPRISLKTILKPIKNLEIDLEYTFDRKDYDYSWYTGSQKYTTVQGGVDTTPTVDYLTKLKNTTNYNALNIYGTYRWEPIKDHHFKFMAGFNQESSSFDEISATSYGQAVIGVPSLGGGTSTLIAKDSYRDYSVRGGFFRVNYDYNSRYLLEVNGRYDGSSKFPKSNRFGFFPSVSAGWNVAEESFIRRTRTWLDGLKLRVSYGMIGNQNISPYAFIPTMSINNKYGGWLINGQYTTAVSTLPDLVSTDFTWEKVHTLDFGLDAVALNNRLNFTFDWYQRNTDGMLAPGVQLPAVIGADAPYENTANMRTRGWEFSIGWRDHIGKFNYNISFNLSDYTSIITKYDSNESKLLSSYYEGEQLGEIWGFLFDDFYTIDDFTDLKSWKLKDGISKPDGVNPRPGDIKFKNLKDDERGTNMITIGDNTLANPGDRVRIGNSLPRYLFGLTLGASYEGFSFSMFIQGTGKRDAWIANTLTFPMYSDYKFIGLYKGLENYWRPKDKANGDYTCANPGAKYARIYGDYANMSSNYRVSDRYLSNAAYLRIKNVTLSYAFPKSIVDVLSFYQLRLFFSIENLATFSSLKKGIDPETLSWNYPSRRTFSFGVNVTL</sequence>